<comment type="caution">
    <text evidence="2">The sequence shown here is derived from an EMBL/GenBank/DDBJ whole genome shotgun (WGS) entry which is preliminary data.</text>
</comment>
<feature type="compositionally biased region" description="Basic and acidic residues" evidence="1">
    <location>
        <begin position="163"/>
        <end position="173"/>
    </location>
</feature>
<feature type="region of interest" description="Disordered" evidence="1">
    <location>
        <begin position="116"/>
        <end position="197"/>
    </location>
</feature>
<feature type="compositionally biased region" description="Polar residues" evidence="1">
    <location>
        <begin position="186"/>
        <end position="197"/>
    </location>
</feature>
<dbReference type="EMBL" id="BGZK01001782">
    <property type="protein sequence ID" value="GBP86247.1"/>
    <property type="molecule type" value="Genomic_DNA"/>
</dbReference>
<proteinExistence type="predicted"/>
<organism evidence="2 3">
    <name type="scientific">Eumeta variegata</name>
    <name type="common">Bagworm moth</name>
    <name type="synonym">Eumeta japonica</name>
    <dbReference type="NCBI Taxonomy" id="151549"/>
    <lineage>
        <taxon>Eukaryota</taxon>
        <taxon>Metazoa</taxon>
        <taxon>Ecdysozoa</taxon>
        <taxon>Arthropoda</taxon>
        <taxon>Hexapoda</taxon>
        <taxon>Insecta</taxon>
        <taxon>Pterygota</taxon>
        <taxon>Neoptera</taxon>
        <taxon>Endopterygota</taxon>
        <taxon>Lepidoptera</taxon>
        <taxon>Glossata</taxon>
        <taxon>Ditrysia</taxon>
        <taxon>Tineoidea</taxon>
        <taxon>Psychidae</taxon>
        <taxon>Oiketicinae</taxon>
        <taxon>Eumeta</taxon>
    </lineage>
</organism>
<dbReference type="AlphaFoldDB" id="A0A4C1ZHZ7"/>
<sequence>MEFLCLSSGSIIRSVQLYHIIERKQEETAGLDRRCPAVLSRFGPEDRKVGGPREVLVLKNDATAQARWRARRAGPRRSVARAAASPCLFAVARRPGKYAQEDIAERRVCVPTAAALPPSWSRPARPRPTPPSDLLKDGKKSKTGPGSAPTAGPGSGQACGGTSRERLRGIETRKKSRLTAKPFKCNMQTHMSFHTES</sequence>
<keyword evidence="3" id="KW-1185">Reference proteome</keyword>
<protein>
    <submittedName>
        <fullName evidence="2">Uncharacterized protein</fullName>
    </submittedName>
</protein>
<reference evidence="2 3" key="1">
    <citation type="journal article" date="2019" name="Commun. Biol.">
        <title>The bagworm genome reveals a unique fibroin gene that provides high tensile strength.</title>
        <authorList>
            <person name="Kono N."/>
            <person name="Nakamura H."/>
            <person name="Ohtoshi R."/>
            <person name="Tomita M."/>
            <person name="Numata K."/>
            <person name="Arakawa K."/>
        </authorList>
    </citation>
    <scope>NUCLEOTIDE SEQUENCE [LARGE SCALE GENOMIC DNA]</scope>
</reference>
<evidence type="ECO:0000313" key="2">
    <source>
        <dbReference type="EMBL" id="GBP86247.1"/>
    </source>
</evidence>
<evidence type="ECO:0000313" key="3">
    <source>
        <dbReference type="Proteomes" id="UP000299102"/>
    </source>
</evidence>
<gene>
    <name evidence="2" type="ORF">EVAR_57368_1</name>
</gene>
<name>A0A4C1ZHZ7_EUMVA</name>
<feature type="compositionally biased region" description="Low complexity" evidence="1">
    <location>
        <begin position="143"/>
        <end position="152"/>
    </location>
</feature>
<accession>A0A4C1ZHZ7</accession>
<evidence type="ECO:0000256" key="1">
    <source>
        <dbReference type="SAM" id="MobiDB-lite"/>
    </source>
</evidence>
<dbReference type="Proteomes" id="UP000299102">
    <property type="component" value="Unassembled WGS sequence"/>
</dbReference>